<dbReference type="STRING" id="391735.Veis_2883"/>
<evidence type="ECO:0000313" key="2">
    <source>
        <dbReference type="EMBL" id="ABM58619.1"/>
    </source>
</evidence>
<reference evidence="3" key="1">
    <citation type="submission" date="2006-12" db="EMBL/GenBank/DDBJ databases">
        <title>Complete sequence of chromosome 1 of Verminephrobacter eiseniae EF01-2.</title>
        <authorList>
            <person name="Copeland A."/>
            <person name="Lucas S."/>
            <person name="Lapidus A."/>
            <person name="Barry K."/>
            <person name="Detter J.C."/>
            <person name="Glavina del Rio T."/>
            <person name="Dalin E."/>
            <person name="Tice H."/>
            <person name="Pitluck S."/>
            <person name="Chertkov O."/>
            <person name="Brettin T."/>
            <person name="Bruce D."/>
            <person name="Han C."/>
            <person name="Tapia R."/>
            <person name="Gilna P."/>
            <person name="Schmutz J."/>
            <person name="Larimer F."/>
            <person name="Land M."/>
            <person name="Hauser L."/>
            <person name="Kyrpides N."/>
            <person name="Kim E."/>
            <person name="Stahl D."/>
            <person name="Richardson P."/>
        </authorList>
    </citation>
    <scope>NUCLEOTIDE SEQUENCE [LARGE SCALE GENOMIC DNA]</scope>
    <source>
        <strain evidence="3">EF01-2</strain>
    </source>
</reference>
<organism evidence="2 3">
    <name type="scientific">Verminephrobacter eiseniae (strain EF01-2)</name>
    <dbReference type="NCBI Taxonomy" id="391735"/>
    <lineage>
        <taxon>Bacteria</taxon>
        <taxon>Pseudomonadati</taxon>
        <taxon>Pseudomonadota</taxon>
        <taxon>Betaproteobacteria</taxon>
        <taxon>Burkholderiales</taxon>
        <taxon>Comamonadaceae</taxon>
        <taxon>Verminephrobacter</taxon>
    </lineage>
</organism>
<feature type="compositionally biased region" description="Polar residues" evidence="1">
    <location>
        <begin position="56"/>
        <end position="74"/>
    </location>
</feature>
<dbReference type="KEGG" id="vei:Veis_2883"/>
<evidence type="ECO:0000313" key="3">
    <source>
        <dbReference type="Proteomes" id="UP000000374"/>
    </source>
</evidence>
<proteinExistence type="predicted"/>
<feature type="compositionally biased region" description="Low complexity" evidence="1">
    <location>
        <begin position="36"/>
        <end position="46"/>
    </location>
</feature>
<evidence type="ECO:0000256" key="1">
    <source>
        <dbReference type="SAM" id="MobiDB-lite"/>
    </source>
</evidence>
<dbReference type="AlphaFoldDB" id="A1WLW2"/>
<sequence>MRPSRRQRGQRLPWARFYGAGPARQSRVSPGGRAGAGLAAPPIGDGARSDRKHRSPSTAYTGQSRSGSSATATHPPSCAITYQVCSDENFT</sequence>
<dbReference type="Proteomes" id="UP000000374">
    <property type="component" value="Chromosome"/>
</dbReference>
<dbReference type="HOGENOM" id="CLU_2426168_0_0_4"/>
<keyword evidence="3" id="KW-1185">Reference proteome</keyword>
<protein>
    <submittedName>
        <fullName evidence="2">Uncharacterized protein</fullName>
    </submittedName>
</protein>
<dbReference type="EMBL" id="CP000542">
    <property type="protein sequence ID" value="ABM58619.1"/>
    <property type="molecule type" value="Genomic_DNA"/>
</dbReference>
<name>A1WLW2_VEREI</name>
<gene>
    <name evidence="2" type="ordered locus">Veis_2883</name>
</gene>
<feature type="region of interest" description="Disordered" evidence="1">
    <location>
        <begin position="1"/>
        <end position="78"/>
    </location>
</feature>
<accession>A1WLW2</accession>